<keyword evidence="1" id="KW-0808">Transferase</keyword>
<protein>
    <submittedName>
        <fullName evidence="1">N-acetyltransferase</fullName>
    </submittedName>
</protein>
<dbReference type="AlphaFoldDB" id="A0A7C9HDH5"/>
<dbReference type="GO" id="GO:0016740">
    <property type="term" value="F:transferase activity"/>
    <property type="evidence" value="ECO:0007669"/>
    <property type="project" value="UniProtKB-KW"/>
</dbReference>
<dbReference type="RefSeq" id="WP_155715453.1">
    <property type="nucleotide sequence ID" value="NZ_VVIQ01000003.1"/>
</dbReference>
<accession>A0A7C9HDH5</accession>
<gene>
    <name evidence="1" type="ORF">F0475_03780</name>
</gene>
<dbReference type="EMBL" id="VVIQ01000003">
    <property type="protein sequence ID" value="MUL27443.1"/>
    <property type="molecule type" value="Genomic_DNA"/>
</dbReference>
<proteinExistence type="predicted"/>
<dbReference type="Proteomes" id="UP000482295">
    <property type="component" value="Unassembled WGS sequence"/>
</dbReference>
<organism evidence="1 2">
    <name type="scientific">Prevotella vespertina</name>
    <dbReference type="NCBI Taxonomy" id="2608404"/>
    <lineage>
        <taxon>Bacteria</taxon>
        <taxon>Pseudomonadati</taxon>
        <taxon>Bacteroidota</taxon>
        <taxon>Bacteroidia</taxon>
        <taxon>Bacteroidales</taxon>
        <taxon>Prevotellaceae</taxon>
        <taxon>Prevotella</taxon>
    </lineage>
</organism>
<reference evidence="1 2" key="1">
    <citation type="submission" date="2019-09" db="EMBL/GenBank/DDBJ databases">
        <title>Prevotella A2879 sp. nov., isolated from an abscess of a patient.</title>
        <authorList>
            <person name="Buhl M."/>
            <person name="Oberhettinger P."/>
        </authorList>
    </citation>
    <scope>NUCLEOTIDE SEQUENCE [LARGE SCALE GENOMIC DNA]</scope>
    <source>
        <strain evidence="1 2">A2879</strain>
    </source>
</reference>
<name>A0A7C9HDH5_9BACT</name>
<evidence type="ECO:0000313" key="1">
    <source>
        <dbReference type="EMBL" id="MUL27443.1"/>
    </source>
</evidence>
<evidence type="ECO:0000313" key="2">
    <source>
        <dbReference type="Proteomes" id="UP000482295"/>
    </source>
</evidence>
<dbReference type="InterPro" id="IPR016181">
    <property type="entry name" value="Acyl_CoA_acyltransferase"/>
</dbReference>
<keyword evidence="2" id="KW-1185">Reference proteome</keyword>
<dbReference type="SUPFAM" id="SSF55729">
    <property type="entry name" value="Acyl-CoA N-acyltransferases (Nat)"/>
    <property type="match status" value="1"/>
</dbReference>
<dbReference type="Gene3D" id="3.40.630.30">
    <property type="match status" value="1"/>
</dbReference>
<sequence length="176" mass="20015">MQNIDFEHHSYRRTIRKASLDDLPIIMDFLRQGREKMIAAGNLCQWRRGYPAQQTIEQDIQRNGSFLLCENDIPIATFAFLPGPEPTYSYIEGGHWLDDSPYYVIHRVASMDGVHGIMVDIIAYCSSVAHALRIDTHADNRPMQKALSRLGFAYCGVIYLQSGDSRMAFQKITSAL</sequence>
<comment type="caution">
    <text evidence="1">The sequence shown here is derived from an EMBL/GenBank/DDBJ whole genome shotgun (WGS) entry which is preliminary data.</text>
</comment>